<organism evidence="2 3">
    <name type="scientific">Paralimibaculum aggregatum</name>
    <dbReference type="NCBI Taxonomy" id="3036245"/>
    <lineage>
        <taxon>Bacteria</taxon>
        <taxon>Pseudomonadati</taxon>
        <taxon>Pseudomonadota</taxon>
        <taxon>Alphaproteobacteria</taxon>
        <taxon>Rhodobacterales</taxon>
        <taxon>Paracoccaceae</taxon>
        <taxon>Paralimibaculum</taxon>
    </lineage>
</organism>
<name>A0ABQ6LH63_9RHOB</name>
<reference evidence="2 3" key="1">
    <citation type="submission" date="2023-04" db="EMBL/GenBank/DDBJ databases">
        <title>Marinoamorphus aggregata gen. nov., sp. Nov., isolate from tissue of brittle star Ophioplocus japonicus.</title>
        <authorList>
            <person name="Kawano K."/>
            <person name="Sawayama S."/>
            <person name="Nakagawa S."/>
        </authorList>
    </citation>
    <scope>NUCLEOTIDE SEQUENCE [LARGE SCALE GENOMIC DNA]</scope>
    <source>
        <strain evidence="2 3">NKW23</strain>
    </source>
</reference>
<evidence type="ECO:0000313" key="3">
    <source>
        <dbReference type="Proteomes" id="UP001239909"/>
    </source>
</evidence>
<dbReference type="EMBL" id="BSYI01000012">
    <property type="protein sequence ID" value="GMG82636.1"/>
    <property type="molecule type" value="Genomic_DNA"/>
</dbReference>
<sequence length="119" mass="12395">MRIDARPVGTFAGGGAAAGVSRTGSGGSRFAVDYVPRRGRGLRAAVGFLHDPADLVEAEIGREAGCRLDWVPRVADRRWGCLRGAPGRAGGGATAVSRAPRRRGMASGPRPVTSMARRI</sequence>
<comment type="caution">
    <text evidence="2">The sequence shown here is derived from an EMBL/GenBank/DDBJ whole genome shotgun (WGS) entry which is preliminary data.</text>
</comment>
<gene>
    <name evidence="2" type="ORF">LNKW23_18490</name>
</gene>
<feature type="region of interest" description="Disordered" evidence="1">
    <location>
        <begin position="88"/>
        <end position="119"/>
    </location>
</feature>
<protein>
    <submittedName>
        <fullName evidence="2">Uncharacterized protein</fullName>
    </submittedName>
</protein>
<evidence type="ECO:0000256" key="1">
    <source>
        <dbReference type="SAM" id="MobiDB-lite"/>
    </source>
</evidence>
<proteinExistence type="predicted"/>
<evidence type="ECO:0000313" key="2">
    <source>
        <dbReference type="EMBL" id="GMG82636.1"/>
    </source>
</evidence>
<accession>A0ABQ6LH63</accession>
<dbReference type="Proteomes" id="UP001239909">
    <property type="component" value="Unassembled WGS sequence"/>
</dbReference>
<keyword evidence="3" id="KW-1185">Reference proteome</keyword>